<protein>
    <submittedName>
        <fullName evidence="1">Uncharacterized protein</fullName>
    </submittedName>
</protein>
<evidence type="ECO:0000313" key="1">
    <source>
        <dbReference type="EMBL" id="KCW63256.1"/>
    </source>
</evidence>
<sequence length="73" mass="8125">MINVMRWSFPFGSMNAIASLSSTHSLLSASSLNKIFGIFDLISLPSILLLESTHAQKACLKRKMEKEGLARER</sequence>
<reference evidence="1" key="1">
    <citation type="submission" date="2013-07" db="EMBL/GenBank/DDBJ databases">
        <title>The genome of Eucalyptus grandis.</title>
        <authorList>
            <person name="Schmutz J."/>
            <person name="Hayes R."/>
            <person name="Myburg A."/>
            <person name="Tuskan G."/>
            <person name="Grattapaglia D."/>
            <person name="Rokhsar D.S."/>
        </authorList>
    </citation>
    <scope>NUCLEOTIDE SEQUENCE</scope>
    <source>
        <tissue evidence="1">Leaf extractions</tissue>
    </source>
</reference>
<proteinExistence type="predicted"/>
<name>A0A059BBH6_EUCGR</name>
<gene>
    <name evidence="1" type="ORF">EUGRSUZ_G00880</name>
</gene>
<organism evidence="1">
    <name type="scientific">Eucalyptus grandis</name>
    <name type="common">Flooded gum</name>
    <dbReference type="NCBI Taxonomy" id="71139"/>
    <lineage>
        <taxon>Eukaryota</taxon>
        <taxon>Viridiplantae</taxon>
        <taxon>Streptophyta</taxon>
        <taxon>Embryophyta</taxon>
        <taxon>Tracheophyta</taxon>
        <taxon>Spermatophyta</taxon>
        <taxon>Magnoliopsida</taxon>
        <taxon>eudicotyledons</taxon>
        <taxon>Gunneridae</taxon>
        <taxon>Pentapetalae</taxon>
        <taxon>rosids</taxon>
        <taxon>malvids</taxon>
        <taxon>Myrtales</taxon>
        <taxon>Myrtaceae</taxon>
        <taxon>Myrtoideae</taxon>
        <taxon>Eucalypteae</taxon>
        <taxon>Eucalyptus</taxon>
    </lineage>
</organism>
<dbReference type="AlphaFoldDB" id="A0A059BBH6"/>
<dbReference type="Gramene" id="KCW63256">
    <property type="protein sequence ID" value="KCW63256"/>
    <property type="gene ID" value="EUGRSUZ_G00880"/>
</dbReference>
<accession>A0A059BBH6</accession>
<dbReference type="InParanoid" id="A0A059BBH6"/>
<dbReference type="EMBL" id="KK198759">
    <property type="protein sequence ID" value="KCW63256.1"/>
    <property type="molecule type" value="Genomic_DNA"/>
</dbReference>